<protein>
    <recommendedName>
        <fullName evidence="6">CCHC-type domain-containing protein</fullName>
    </recommendedName>
</protein>
<evidence type="ECO:0000256" key="1">
    <source>
        <dbReference type="ARBA" id="ARBA00022723"/>
    </source>
</evidence>
<evidence type="ECO:0000256" key="5">
    <source>
        <dbReference type="SAM" id="MobiDB-lite"/>
    </source>
</evidence>
<feature type="non-terminal residue" evidence="7">
    <location>
        <position position="1"/>
    </location>
</feature>
<dbReference type="PANTHER" id="PTHR31437">
    <property type="entry name" value="SREK1IP1 FAMILY MEMBER"/>
    <property type="match status" value="1"/>
</dbReference>
<dbReference type="GO" id="GO:0003676">
    <property type="term" value="F:nucleic acid binding"/>
    <property type="evidence" value="ECO:0007669"/>
    <property type="project" value="InterPro"/>
</dbReference>
<keyword evidence="2 4" id="KW-0863">Zinc-finger</keyword>
<evidence type="ECO:0000256" key="3">
    <source>
        <dbReference type="ARBA" id="ARBA00022833"/>
    </source>
</evidence>
<dbReference type="Proteomes" id="UP000703661">
    <property type="component" value="Unassembled WGS sequence"/>
</dbReference>
<evidence type="ECO:0000256" key="2">
    <source>
        <dbReference type="ARBA" id="ARBA00022771"/>
    </source>
</evidence>
<gene>
    <name evidence="7" type="ORF">BGZ80_005716</name>
</gene>
<dbReference type="InterPro" id="IPR036875">
    <property type="entry name" value="Znf_CCHC_sf"/>
</dbReference>
<sequence>MSDFQRGLQAFERLVKSDEGVRTGSCRKCGGSGHLTFECRNFVKLDGPSSKPKTNSRFGFLKKQLGTTPSPPSGSGTETPSVDADSNKHMP</sequence>
<dbReference type="InterPro" id="IPR001878">
    <property type="entry name" value="Znf_CCHC"/>
</dbReference>
<comment type="caution">
    <text evidence="7">The sequence shown here is derived from an EMBL/GenBank/DDBJ whole genome shotgun (WGS) entry which is preliminary data.</text>
</comment>
<dbReference type="GO" id="GO:0008270">
    <property type="term" value="F:zinc ion binding"/>
    <property type="evidence" value="ECO:0007669"/>
    <property type="project" value="UniProtKB-KW"/>
</dbReference>
<proteinExistence type="predicted"/>
<dbReference type="AlphaFoldDB" id="A0A9P6MZK5"/>
<keyword evidence="8" id="KW-1185">Reference proteome</keyword>
<reference evidence="7" key="1">
    <citation type="journal article" date="2020" name="Fungal Divers.">
        <title>Resolving the Mortierellaceae phylogeny through synthesis of multi-gene phylogenetics and phylogenomics.</title>
        <authorList>
            <person name="Vandepol N."/>
            <person name="Liber J."/>
            <person name="Desiro A."/>
            <person name="Na H."/>
            <person name="Kennedy M."/>
            <person name="Barry K."/>
            <person name="Grigoriev I.V."/>
            <person name="Miller A.N."/>
            <person name="O'Donnell K."/>
            <person name="Stajich J.E."/>
            <person name="Bonito G."/>
        </authorList>
    </citation>
    <scope>NUCLEOTIDE SEQUENCE</scope>
    <source>
        <strain evidence="7">NRRL 2769</strain>
    </source>
</reference>
<evidence type="ECO:0000256" key="4">
    <source>
        <dbReference type="PROSITE-ProRule" id="PRU00047"/>
    </source>
</evidence>
<dbReference type="PANTHER" id="PTHR31437:SF1">
    <property type="entry name" value="PROTEIN SREK1IP1"/>
    <property type="match status" value="1"/>
</dbReference>
<evidence type="ECO:0000259" key="6">
    <source>
        <dbReference type="PROSITE" id="PS50158"/>
    </source>
</evidence>
<accession>A0A9P6MZK5</accession>
<dbReference type="EMBL" id="JAAAID010000281">
    <property type="protein sequence ID" value="KAG0019508.1"/>
    <property type="molecule type" value="Genomic_DNA"/>
</dbReference>
<feature type="region of interest" description="Disordered" evidence="5">
    <location>
        <begin position="46"/>
        <end position="91"/>
    </location>
</feature>
<organism evidence="7 8">
    <name type="scientific">Entomortierella chlamydospora</name>
    <dbReference type="NCBI Taxonomy" id="101097"/>
    <lineage>
        <taxon>Eukaryota</taxon>
        <taxon>Fungi</taxon>
        <taxon>Fungi incertae sedis</taxon>
        <taxon>Mucoromycota</taxon>
        <taxon>Mortierellomycotina</taxon>
        <taxon>Mortierellomycetes</taxon>
        <taxon>Mortierellales</taxon>
        <taxon>Mortierellaceae</taxon>
        <taxon>Entomortierella</taxon>
    </lineage>
</organism>
<feature type="domain" description="CCHC-type" evidence="6">
    <location>
        <begin position="26"/>
        <end position="41"/>
    </location>
</feature>
<evidence type="ECO:0000313" key="7">
    <source>
        <dbReference type="EMBL" id="KAG0019508.1"/>
    </source>
</evidence>
<dbReference type="Pfam" id="PF13917">
    <property type="entry name" value="zf-CCHC_3"/>
    <property type="match status" value="1"/>
</dbReference>
<name>A0A9P6MZK5_9FUNG</name>
<dbReference type="SUPFAM" id="SSF57756">
    <property type="entry name" value="Retrovirus zinc finger-like domains"/>
    <property type="match status" value="1"/>
</dbReference>
<dbReference type="PROSITE" id="PS50158">
    <property type="entry name" value="ZF_CCHC"/>
    <property type="match status" value="1"/>
</dbReference>
<keyword evidence="1" id="KW-0479">Metal-binding</keyword>
<keyword evidence="3" id="KW-0862">Zinc</keyword>
<evidence type="ECO:0000313" key="8">
    <source>
        <dbReference type="Proteomes" id="UP000703661"/>
    </source>
</evidence>